<dbReference type="GO" id="GO:0005737">
    <property type="term" value="C:cytoplasm"/>
    <property type="evidence" value="ECO:0007669"/>
    <property type="project" value="InterPro"/>
</dbReference>
<dbReference type="Gene3D" id="3.40.50.800">
    <property type="entry name" value="Anticodon-binding domain"/>
    <property type="match status" value="1"/>
</dbReference>
<dbReference type="EC" id="6.1.1.21" evidence="2"/>
<feature type="non-terminal residue" evidence="8">
    <location>
        <position position="162"/>
    </location>
</feature>
<feature type="domain" description="Class II Histidinyl-tRNA synthetase (HisRS)-like catalytic core" evidence="7">
    <location>
        <begin position="4"/>
        <end position="80"/>
    </location>
</feature>
<dbReference type="InterPro" id="IPR041715">
    <property type="entry name" value="HisRS-like_core"/>
</dbReference>
<keyword evidence="8" id="KW-0436">Ligase</keyword>
<reference evidence="8" key="2">
    <citation type="journal article" date="2014" name="ISME J.">
        <title>Microbial stratification in low pH oxic and suboxic macroscopic growths along an acid mine drainage.</title>
        <authorList>
            <person name="Mendez-Garcia C."/>
            <person name="Mesa V."/>
            <person name="Sprenger R.R."/>
            <person name="Richter M."/>
            <person name="Diez M.S."/>
            <person name="Solano J."/>
            <person name="Bargiela R."/>
            <person name="Golyshina O.V."/>
            <person name="Manteca A."/>
            <person name="Ramos J.L."/>
            <person name="Gallego J.R."/>
            <person name="Llorente I."/>
            <person name="Martins Dos Santos V.A."/>
            <person name="Jensen O.N."/>
            <person name="Pelaez A.I."/>
            <person name="Sanchez J."/>
            <person name="Ferrer M."/>
        </authorList>
    </citation>
    <scope>NUCLEOTIDE SEQUENCE</scope>
</reference>
<dbReference type="InterPro" id="IPR036621">
    <property type="entry name" value="Anticodon-bd_dom_sf"/>
</dbReference>
<dbReference type="GO" id="GO:0006427">
    <property type="term" value="P:histidyl-tRNA aminoacylation"/>
    <property type="evidence" value="ECO:0007669"/>
    <property type="project" value="TreeGrafter"/>
</dbReference>
<keyword evidence="3" id="KW-0547">Nucleotide-binding</keyword>
<evidence type="ECO:0000259" key="7">
    <source>
        <dbReference type="Pfam" id="PF13393"/>
    </source>
</evidence>
<proteinExistence type="inferred from homology"/>
<comment type="catalytic activity">
    <reaction evidence="5">
        <text>tRNA(His) + L-histidine + ATP = L-histidyl-tRNA(His) + AMP + diphosphate + H(+)</text>
        <dbReference type="Rhea" id="RHEA:17313"/>
        <dbReference type="Rhea" id="RHEA-COMP:9665"/>
        <dbReference type="Rhea" id="RHEA-COMP:9689"/>
        <dbReference type="ChEBI" id="CHEBI:15378"/>
        <dbReference type="ChEBI" id="CHEBI:30616"/>
        <dbReference type="ChEBI" id="CHEBI:33019"/>
        <dbReference type="ChEBI" id="CHEBI:57595"/>
        <dbReference type="ChEBI" id="CHEBI:78442"/>
        <dbReference type="ChEBI" id="CHEBI:78527"/>
        <dbReference type="ChEBI" id="CHEBI:456215"/>
        <dbReference type="EC" id="6.1.1.21"/>
    </reaction>
</comment>
<dbReference type="Gene3D" id="3.30.930.10">
    <property type="entry name" value="Bira Bifunctional Protein, Domain 2"/>
    <property type="match status" value="1"/>
</dbReference>
<evidence type="ECO:0000256" key="5">
    <source>
        <dbReference type="ARBA" id="ARBA00047639"/>
    </source>
</evidence>
<dbReference type="AlphaFoldDB" id="T1B252"/>
<keyword evidence="8" id="KW-0030">Aminoacyl-tRNA synthetase</keyword>
<evidence type="ECO:0000256" key="3">
    <source>
        <dbReference type="ARBA" id="ARBA00022741"/>
    </source>
</evidence>
<evidence type="ECO:0000256" key="1">
    <source>
        <dbReference type="ARBA" id="ARBA00008226"/>
    </source>
</evidence>
<dbReference type="PANTHER" id="PTHR43707">
    <property type="entry name" value="HISTIDYL-TRNA SYNTHETASE"/>
    <property type="match status" value="1"/>
</dbReference>
<name>T1B252_9ZZZZ</name>
<organism evidence="8">
    <name type="scientific">mine drainage metagenome</name>
    <dbReference type="NCBI Taxonomy" id="410659"/>
    <lineage>
        <taxon>unclassified sequences</taxon>
        <taxon>metagenomes</taxon>
        <taxon>ecological metagenomes</taxon>
    </lineage>
</organism>
<comment type="caution">
    <text evidence="8">The sequence shown here is derived from an EMBL/GenBank/DDBJ whole genome shotgun (WGS) entry which is preliminary data.</text>
</comment>
<reference evidence="8" key="1">
    <citation type="submission" date="2013-08" db="EMBL/GenBank/DDBJ databases">
        <authorList>
            <person name="Mendez C."/>
            <person name="Richter M."/>
            <person name="Ferrer M."/>
            <person name="Sanchez J."/>
        </authorList>
    </citation>
    <scope>NUCLEOTIDE SEQUENCE</scope>
</reference>
<dbReference type="GO" id="GO:0004821">
    <property type="term" value="F:histidine-tRNA ligase activity"/>
    <property type="evidence" value="ECO:0007669"/>
    <property type="project" value="UniProtKB-EC"/>
</dbReference>
<evidence type="ECO:0000256" key="2">
    <source>
        <dbReference type="ARBA" id="ARBA00012815"/>
    </source>
</evidence>
<dbReference type="SUPFAM" id="SSF52954">
    <property type="entry name" value="Class II aaRS ABD-related"/>
    <property type="match status" value="1"/>
</dbReference>
<evidence type="ECO:0000256" key="4">
    <source>
        <dbReference type="ARBA" id="ARBA00030619"/>
    </source>
</evidence>
<dbReference type="PANTHER" id="PTHR43707:SF1">
    <property type="entry name" value="HISTIDINE--TRNA LIGASE, MITOCHONDRIAL-RELATED"/>
    <property type="match status" value="1"/>
</dbReference>
<dbReference type="GO" id="GO:0000166">
    <property type="term" value="F:nucleotide binding"/>
    <property type="evidence" value="ECO:0007669"/>
    <property type="project" value="UniProtKB-KW"/>
</dbReference>
<dbReference type="Pfam" id="PF13393">
    <property type="entry name" value="tRNA-synt_His"/>
    <property type="match status" value="1"/>
</dbReference>
<dbReference type="InterPro" id="IPR004154">
    <property type="entry name" value="Anticodon-bd"/>
</dbReference>
<dbReference type="InterPro" id="IPR045864">
    <property type="entry name" value="aa-tRNA-synth_II/BPL/LPL"/>
</dbReference>
<accession>T1B252</accession>
<feature type="domain" description="Anticodon-binding" evidence="6">
    <location>
        <begin position="98"/>
        <end position="161"/>
    </location>
</feature>
<comment type="similarity">
    <text evidence="1">Belongs to the class-II aminoacyl-tRNA synthetase family.</text>
</comment>
<dbReference type="SUPFAM" id="SSF55681">
    <property type="entry name" value="Class II aaRS and biotin synthetases"/>
    <property type="match status" value="1"/>
</dbReference>
<feature type="non-terminal residue" evidence="8">
    <location>
        <position position="1"/>
    </location>
</feature>
<evidence type="ECO:0000259" key="6">
    <source>
        <dbReference type="Pfam" id="PF03129"/>
    </source>
</evidence>
<protein>
    <recommendedName>
        <fullName evidence="2">histidine--tRNA ligase</fullName>
        <ecNumber evidence="2">6.1.1.21</ecNumber>
    </recommendedName>
    <alternativeName>
        <fullName evidence="4">Histidyl-tRNA synthetase</fullName>
    </alternativeName>
</protein>
<gene>
    <name evidence="8" type="ORF">B1B_06786</name>
</gene>
<sequence>SQEHFQGVCAALEGLGIAFRVNPRLVRGLDYYSRTVFEWITDALGAQDAVCSGGRYDGLIAQLGGEPTPGIGFAMGIERLVALLRQGGPCAAPSTADVYIVVSGPRASGFGLGLIERLRDELPGRRFELNLGGGNFKAQFRRADRSGAALAVIVGDDELQRG</sequence>
<dbReference type="EMBL" id="AUZY01004308">
    <property type="protein sequence ID" value="EQD63932.1"/>
    <property type="molecule type" value="Genomic_DNA"/>
</dbReference>
<evidence type="ECO:0000313" key="8">
    <source>
        <dbReference type="EMBL" id="EQD63932.1"/>
    </source>
</evidence>
<dbReference type="Pfam" id="PF03129">
    <property type="entry name" value="HGTP_anticodon"/>
    <property type="match status" value="1"/>
</dbReference>
<dbReference type="InterPro" id="IPR004516">
    <property type="entry name" value="HisRS/HisZ"/>
</dbReference>